<accession>A0A251XPA3</accession>
<dbReference type="PANTHER" id="PTHR33164:SF5">
    <property type="entry name" value="ORGANIC HYDROPEROXIDE RESISTANCE TRANSCRIPTIONAL REGULATOR"/>
    <property type="match status" value="1"/>
</dbReference>
<name>A0A251XPA3_CLAMM</name>
<dbReference type="InterPro" id="IPR036390">
    <property type="entry name" value="WH_DNA-bd_sf"/>
</dbReference>
<dbReference type="InterPro" id="IPR055166">
    <property type="entry name" value="Transc_reg_Sar_Rot_HTH"/>
</dbReference>
<evidence type="ECO:0000313" key="8">
    <source>
        <dbReference type="EMBL" id="OUE05023.1"/>
    </source>
</evidence>
<proteinExistence type="predicted"/>
<dbReference type="SMART" id="SM00347">
    <property type="entry name" value="HTH_MARR"/>
    <property type="match status" value="1"/>
</dbReference>
<dbReference type="InterPro" id="IPR000835">
    <property type="entry name" value="HTH_MarR-typ"/>
</dbReference>
<evidence type="ECO:0000256" key="4">
    <source>
        <dbReference type="ARBA" id="ARBA00023125"/>
    </source>
</evidence>
<reference evidence="8 9" key="1">
    <citation type="submission" date="2016-08" db="EMBL/GenBank/DDBJ databases">
        <title>Genome sequence of Clavibacter michiganensis subsp. michiganensis strain CASJ007.</title>
        <authorList>
            <person name="Thapa S.P."/>
            <person name="Coaker G."/>
        </authorList>
    </citation>
    <scope>NUCLEOTIDE SEQUENCE [LARGE SCALE GENOMIC DNA]</scope>
    <source>
        <strain evidence="8">CASJ007</strain>
    </source>
</reference>
<dbReference type="Gene3D" id="1.10.10.10">
    <property type="entry name" value="Winged helix-like DNA-binding domain superfamily/Winged helix DNA-binding domain"/>
    <property type="match status" value="1"/>
</dbReference>
<organism evidence="8 9">
    <name type="scientific">Clavibacter michiganensis subsp. michiganensis</name>
    <dbReference type="NCBI Taxonomy" id="33013"/>
    <lineage>
        <taxon>Bacteria</taxon>
        <taxon>Bacillati</taxon>
        <taxon>Actinomycetota</taxon>
        <taxon>Actinomycetes</taxon>
        <taxon>Micrococcales</taxon>
        <taxon>Microbacteriaceae</taxon>
        <taxon>Clavibacter</taxon>
    </lineage>
</organism>
<dbReference type="SUPFAM" id="SSF46785">
    <property type="entry name" value="Winged helix' DNA-binding domain"/>
    <property type="match status" value="1"/>
</dbReference>
<gene>
    <name evidence="8" type="primary">ohrR_3</name>
    <name evidence="8" type="ORF">CMMCAS07_08740</name>
</gene>
<dbReference type="PRINTS" id="PR00598">
    <property type="entry name" value="HTHMARR"/>
</dbReference>
<keyword evidence="2" id="KW-0963">Cytoplasm</keyword>
<sequence>MTGTESCPPADETAPPARIADELVCFSLYTASRSTTQAYRALLTPWGLTYPQYLVLVLLWSGDDRTVTELGQQLDLDSGTLSPLLARMEEAGFIARRRISADQRVVTVSLAERGRTVRAELAHVPAAIIRGMGLDLDRARQLLATLHLLTAGMQEATAEALAHPATRPAEASARTRTP</sequence>
<feature type="domain" description="HTH marR-type" evidence="7">
    <location>
        <begin position="21"/>
        <end position="151"/>
    </location>
</feature>
<keyword evidence="5" id="KW-0804">Transcription</keyword>
<dbReference type="Pfam" id="PF22381">
    <property type="entry name" value="Staph_reg_Sar_Rot"/>
    <property type="match status" value="1"/>
</dbReference>
<protein>
    <submittedName>
        <fullName evidence="8">Organic hydroperoxide resistance transcriptional regulator</fullName>
    </submittedName>
</protein>
<dbReference type="Proteomes" id="UP000195062">
    <property type="component" value="Unassembled WGS sequence"/>
</dbReference>
<evidence type="ECO:0000259" key="7">
    <source>
        <dbReference type="PROSITE" id="PS50995"/>
    </source>
</evidence>
<evidence type="ECO:0000256" key="5">
    <source>
        <dbReference type="ARBA" id="ARBA00023163"/>
    </source>
</evidence>
<evidence type="ECO:0000256" key="1">
    <source>
        <dbReference type="ARBA" id="ARBA00004496"/>
    </source>
</evidence>
<dbReference type="GO" id="GO:0006950">
    <property type="term" value="P:response to stress"/>
    <property type="evidence" value="ECO:0007669"/>
    <property type="project" value="TreeGrafter"/>
</dbReference>
<evidence type="ECO:0000313" key="9">
    <source>
        <dbReference type="Proteomes" id="UP000195062"/>
    </source>
</evidence>
<dbReference type="InterPro" id="IPR036388">
    <property type="entry name" value="WH-like_DNA-bd_sf"/>
</dbReference>
<keyword evidence="9" id="KW-1185">Reference proteome</keyword>
<evidence type="ECO:0000256" key="3">
    <source>
        <dbReference type="ARBA" id="ARBA00023015"/>
    </source>
</evidence>
<evidence type="ECO:0000256" key="6">
    <source>
        <dbReference type="SAM" id="MobiDB-lite"/>
    </source>
</evidence>
<dbReference type="AlphaFoldDB" id="A0A251XPA3"/>
<dbReference type="EMBL" id="MDHH01000001">
    <property type="protein sequence ID" value="OUE05023.1"/>
    <property type="molecule type" value="Genomic_DNA"/>
</dbReference>
<keyword evidence="4" id="KW-0238">DNA-binding</keyword>
<dbReference type="GO" id="GO:0003700">
    <property type="term" value="F:DNA-binding transcription factor activity"/>
    <property type="evidence" value="ECO:0007669"/>
    <property type="project" value="InterPro"/>
</dbReference>
<dbReference type="RefSeq" id="WP_153259576.1">
    <property type="nucleotide sequence ID" value="NZ_JAVDJK010000004.1"/>
</dbReference>
<comment type="subcellular location">
    <subcellularLocation>
        <location evidence="1">Cytoplasm</location>
    </subcellularLocation>
</comment>
<dbReference type="InterPro" id="IPR039422">
    <property type="entry name" value="MarR/SlyA-like"/>
</dbReference>
<dbReference type="PANTHER" id="PTHR33164">
    <property type="entry name" value="TRANSCRIPTIONAL REGULATOR, MARR FAMILY"/>
    <property type="match status" value="1"/>
</dbReference>
<feature type="region of interest" description="Disordered" evidence="6">
    <location>
        <begin position="159"/>
        <end position="178"/>
    </location>
</feature>
<comment type="caution">
    <text evidence="8">The sequence shown here is derived from an EMBL/GenBank/DDBJ whole genome shotgun (WGS) entry which is preliminary data.</text>
</comment>
<dbReference type="GO" id="GO:0005737">
    <property type="term" value="C:cytoplasm"/>
    <property type="evidence" value="ECO:0007669"/>
    <property type="project" value="UniProtKB-SubCell"/>
</dbReference>
<dbReference type="PROSITE" id="PS50995">
    <property type="entry name" value="HTH_MARR_2"/>
    <property type="match status" value="1"/>
</dbReference>
<evidence type="ECO:0000256" key="2">
    <source>
        <dbReference type="ARBA" id="ARBA00022490"/>
    </source>
</evidence>
<keyword evidence="3" id="KW-0805">Transcription regulation</keyword>